<dbReference type="Gene3D" id="6.20.120.50">
    <property type="match status" value="1"/>
</dbReference>
<dbReference type="InterPro" id="IPR021377">
    <property type="entry name" value="DUF3006"/>
</dbReference>
<reference evidence="1 2" key="1">
    <citation type="submission" date="2016-10" db="EMBL/GenBank/DDBJ databases">
        <authorList>
            <person name="de Groot N.N."/>
        </authorList>
    </citation>
    <scope>NUCLEOTIDE SEQUENCE [LARGE SCALE GENOMIC DNA]</scope>
    <source>
        <strain evidence="1 2">DSM 569</strain>
    </source>
</reference>
<dbReference type="Pfam" id="PF11213">
    <property type="entry name" value="DUF3006"/>
    <property type="match status" value="1"/>
</dbReference>
<evidence type="ECO:0000313" key="2">
    <source>
        <dbReference type="Proteomes" id="UP000183404"/>
    </source>
</evidence>
<gene>
    <name evidence="1" type="ORF">SAMN04244560_02846</name>
</gene>
<protein>
    <recommendedName>
        <fullName evidence="3">DUF3006 domain-containing protein</fullName>
    </recommendedName>
</protein>
<organism evidence="1 2">
    <name type="scientific">Thermoanaerobacter thermohydrosulfuricus</name>
    <name type="common">Clostridium thermohydrosulfuricum</name>
    <dbReference type="NCBI Taxonomy" id="1516"/>
    <lineage>
        <taxon>Bacteria</taxon>
        <taxon>Bacillati</taxon>
        <taxon>Bacillota</taxon>
        <taxon>Clostridia</taxon>
        <taxon>Thermoanaerobacterales</taxon>
        <taxon>Thermoanaerobacteraceae</taxon>
        <taxon>Thermoanaerobacter</taxon>
    </lineage>
</organism>
<dbReference type="AlphaFoldDB" id="A0A1G7WPC8"/>
<evidence type="ECO:0000313" key="1">
    <source>
        <dbReference type="EMBL" id="SDG73779.1"/>
    </source>
</evidence>
<name>A0A1G7WPC8_THETY</name>
<dbReference type="EMBL" id="FNBS01000128">
    <property type="protein sequence ID" value="SDG73779.1"/>
    <property type="molecule type" value="Genomic_DNA"/>
</dbReference>
<evidence type="ECO:0008006" key="3">
    <source>
        <dbReference type="Google" id="ProtNLM"/>
    </source>
</evidence>
<proteinExistence type="predicted"/>
<accession>A0A1G7WPC8</accession>
<dbReference type="Proteomes" id="UP000183404">
    <property type="component" value="Unassembled WGS sequence"/>
</dbReference>
<sequence>MIEYRDKTFNFPRKLLPLNAKEGDVLKFDIAIYIEETEKRKKNIQELINDLFTEE</sequence>